<dbReference type="PANTHER" id="PTHR14614">
    <property type="entry name" value="HEPATOCELLULAR CARCINOMA-ASSOCIATED ANTIGEN"/>
    <property type="match status" value="1"/>
</dbReference>
<dbReference type="Gene3D" id="3.40.50.150">
    <property type="entry name" value="Vaccinia Virus protein VP39"/>
    <property type="match status" value="1"/>
</dbReference>
<dbReference type="InterPro" id="IPR029063">
    <property type="entry name" value="SAM-dependent_MTases_sf"/>
</dbReference>
<evidence type="ECO:0008006" key="2">
    <source>
        <dbReference type="Google" id="ProtNLM"/>
    </source>
</evidence>
<protein>
    <recommendedName>
        <fullName evidence="2">Calmodulin-lysine N-methyltransferase</fullName>
    </recommendedName>
</protein>
<dbReference type="InterPro" id="IPR019410">
    <property type="entry name" value="Methyltransf_16"/>
</dbReference>
<dbReference type="SUPFAM" id="SSF53335">
    <property type="entry name" value="S-adenosyl-L-methionine-dependent methyltransferases"/>
    <property type="match status" value="1"/>
</dbReference>
<gene>
    <name evidence="1" type="ORF">HPHI1048_LOCUS21110</name>
</gene>
<proteinExistence type="predicted"/>
<dbReference type="Pfam" id="PF10294">
    <property type="entry name" value="Methyltransf_16"/>
    <property type="match status" value="1"/>
</dbReference>
<accession>A0A7S0HW23</accession>
<evidence type="ECO:0000313" key="1">
    <source>
        <dbReference type="EMBL" id="CAD8503684.1"/>
    </source>
</evidence>
<organism evidence="1">
    <name type="scientific">Hanusia phi</name>
    <dbReference type="NCBI Taxonomy" id="3032"/>
    <lineage>
        <taxon>Eukaryota</taxon>
        <taxon>Cryptophyceae</taxon>
        <taxon>Pyrenomonadales</taxon>
        <taxon>Geminigeraceae</taxon>
        <taxon>Hanusia</taxon>
    </lineage>
</organism>
<dbReference type="AlphaFoldDB" id="A0A7S0HW23"/>
<reference evidence="1" key="1">
    <citation type="submission" date="2021-01" db="EMBL/GenBank/DDBJ databases">
        <authorList>
            <person name="Corre E."/>
            <person name="Pelletier E."/>
            <person name="Niang G."/>
            <person name="Scheremetjew M."/>
            <person name="Finn R."/>
            <person name="Kale V."/>
            <person name="Holt S."/>
            <person name="Cochrane G."/>
            <person name="Meng A."/>
            <person name="Brown T."/>
            <person name="Cohen L."/>
        </authorList>
    </citation>
    <scope>NUCLEOTIDE SEQUENCE</scope>
    <source>
        <strain evidence="1">CCMP325</strain>
    </source>
</reference>
<dbReference type="EMBL" id="HBEO01031147">
    <property type="protein sequence ID" value="CAD8503684.1"/>
    <property type="molecule type" value="Transcribed_RNA"/>
</dbReference>
<name>A0A7S0HW23_9CRYP</name>
<sequence>MIGDWTYRFKSRFVCDESDSPVEVHQATQIVPPRSMNLKPIDLPLNKDLGEAGCVFQSAVVLCNLLTDRDHALYQYMNSEKKVVEVGSGTGVLGLASAAVGARVCMTDLPHVLDQLRGNFQLYCSNNPLGDELRMRCSVEQLTWGCESDAARIGKADLILCSDCLYREETHRSLLDTLKALSADHTLTVLSFEIRRPPIEAHFIEQTRESFEVEQFFQKGDDDHHIQLYYLRPK</sequence>